<dbReference type="PROSITE" id="PS51257">
    <property type="entry name" value="PROKAR_LIPOPROTEIN"/>
    <property type="match status" value="1"/>
</dbReference>
<feature type="region of interest" description="Disordered" evidence="6">
    <location>
        <begin position="130"/>
        <end position="193"/>
    </location>
</feature>
<dbReference type="Proteomes" id="UP000003705">
    <property type="component" value="Unassembled WGS sequence"/>
</dbReference>
<name>E4L065_9FIRM</name>
<comment type="similarity">
    <text evidence="1 4">Belongs to the bacterial solute-binding protein 9 family.</text>
</comment>
<dbReference type="InterPro" id="IPR006127">
    <property type="entry name" value="ZnuA-like"/>
</dbReference>
<dbReference type="AlphaFoldDB" id="E4L065"/>
<accession>E4L065</accession>
<dbReference type="OrthoDB" id="9810636at2"/>
<keyword evidence="2 4" id="KW-0813">Transport</keyword>
<dbReference type="Gene3D" id="3.40.50.1980">
    <property type="entry name" value="Nitrogenase molybdenum iron protein domain"/>
    <property type="match status" value="3"/>
</dbReference>
<dbReference type="SUPFAM" id="SSF53807">
    <property type="entry name" value="Helical backbone' metal receptor"/>
    <property type="match status" value="1"/>
</dbReference>
<feature type="chain" id="PRO_5038476271" evidence="7">
    <location>
        <begin position="24"/>
        <end position="362"/>
    </location>
</feature>
<feature type="compositionally biased region" description="Basic and acidic residues" evidence="6">
    <location>
        <begin position="130"/>
        <end position="191"/>
    </location>
</feature>
<feature type="signal peptide" evidence="7">
    <location>
        <begin position="1"/>
        <end position="23"/>
    </location>
</feature>
<dbReference type="Pfam" id="PF01297">
    <property type="entry name" value="ZnuA"/>
    <property type="match status" value="1"/>
</dbReference>
<dbReference type="PRINTS" id="PR00690">
    <property type="entry name" value="ADHESNFAMILY"/>
</dbReference>
<keyword evidence="3 7" id="KW-0732">Signal</keyword>
<dbReference type="RefSeq" id="WP_005957698.1">
    <property type="nucleotide sequence ID" value="NZ_AENP01000026.1"/>
</dbReference>
<evidence type="ECO:0000256" key="3">
    <source>
        <dbReference type="ARBA" id="ARBA00022729"/>
    </source>
</evidence>
<evidence type="ECO:0000256" key="2">
    <source>
        <dbReference type="ARBA" id="ARBA00022448"/>
    </source>
</evidence>
<dbReference type="PRINTS" id="PR00691">
    <property type="entry name" value="ADHESINB"/>
</dbReference>
<evidence type="ECO:0000256" key="6">
    <source>
        <dbReference type="SAM" id="MobiDB-lite"/>
    </source>
</evidence>
<reference evidence="8 9" key="1">
    <citation type="submission" date="2010-10" db="EMBL/GenBank/DDBJ databases">
        <authorList>
            <person name="Durkin A.S."/>
            <person name="Madupu R."/>
            <person name="Torralba M."/>
            <person name="Gillis M."/>
            <person name="Methe B."/>
            <person name="Sutton G."/>
            <person name="Nelson K.E."/>
        </authorList>
    </citation>
    <scope>NUCLEOTIDE SEQUENCE [LARGE SCALE GENOMIC DNA]</scope>
    <source>
        <strain evidence="8 9">ACS-146-V-Sch2b</strain>
    </source>
</reference>
<evidence type="ECO:0000313" key="9">
    <source>
        <dbReference type="Proteomes" id="UP000003705"/>
    </source>
</evidence>
<sequence>MKNIKKFIFLLAGIILLSGCSKGGDAKNSSDASNKENKLKVYASVYPIYDFTKKIAGDKLDVEMVMPQGTEPHGWEPDSNAIKNLENADMFIYNGAGLESWTDKVLGSLSNKDLKVVEASEGVDLIKSTHSHDHEDEDHDHDHDHDHEAEENHNHNHNHEAEENHNHNHEATENNHDHEDHDHEGHHHGPMDPHVWISPKNAKIEMENIKNALVELDKENADYYESNYQKYAKMLDELDAKYKESLENLPKKEIVVSHEAYGYLCKDYGLTQIGVKGVNAETEPDAKKMAEIISYIKENNITTIFTEELIDPKVSNIIASETGCQVKVLSPIEGLSQEQVDNNEDYFSIMEENLENLVGALK</sequence>
<proteinExistence type="inferred from homology"/>
<evidence type="ECO:0000256" key="1">
    <source>
        <dbReference type="ARBA" id="ARBA00011028"/>
    </source>
</evidence>
<feature type="coiled-coil region" evidence="5">
    <location>
        <begin position="206"/>
        <end position="248"/>
    </location>
</feature>
<evidence type="ECO:0000256" key="4">
    <source>
        <dbReference type="RuleBase" id="RU003512"/>
    </source>
</evidence>
<dbReference type="InterPro" id="IPR006129">
    <property type="entry name" value="AdhesinB"/>
</dbReference>
<organism evidence="8 9">
    <name type="scientific">Peptoniphilus harei ACS-146-V-Sch2b</name>
    <dbReference type="NCBI Taxonomy" id="908338"/>
    <lineage>
        <taxon>Bacteria</taxon>
        <taxon>Bacillati</taxon>
        <taxon>Bacillota</taxon>
        <taxon>Tissierellia</taxon>
        <taxon>Tissierellales</taxon>
        <taxon>Peptoniphilaceae</taxon>
        <taxon>Peptoniphilus</taxon>
    </lineage>
</organism>
<keyword evidence="9" id="KW-1185">Reference proteome</keyword>
<dbReference type="PANTHER" id="PTHR42953">
    <property type="entry name" value="HIGH-AFFINITY ZINC UPTAKE SYSTEM PROTEIN ZNUA-RELATED"/>
    <property type="match status" value="1"/>
</dbReference>
<dbReference type="GO" id="GO:0030001">
    <property type="term" value="P:metal ion transport"/>
    <property type="evidence" value="ECO:0007669"/>
    <property type="project" value="InterPro"/>
</dbReference>
<protein>
    <submittedName>
        <fullName evidence="8">ABC transporter, substrate-binding protein</fullName>
    </submittedName>
</protein>
<dbReference type="PANTHER" id="PTHR42953:SF3">
    <property type="entry name" value="HIGH-AFFINITY ZINC UPTAKE SYSTEM PROTEIN ZNUA"/>
    <property type="match status" value="1"/>
</dbReference>
<dbReference type="GO" id="GO:0046872">
    <property type="term" value="F:metal ion binding"/>
    <property type="evidence" value="ECO:0007669"/>
    <property type="project" value="InterPro"/>
</dbReference>
<evidence type="ECO:0000313" key="8">
    <source>
        <dbReference type="EMBL" id="EFR32537.1"/>
    </source>
</evidence>
<evidence type="ECO:0000256" key="5">
    <source>
        <dbReference type="SAM" id="Coils"/>
    </source>
</evidence>
<comment type="caution">
    <text evidence="8">The sequence shown here is derived from an EMBL/GenBank/DDBJ whole genome shotgun (WGS) entry which is preliminary data.</text>
</comment>
<dbReference type="InterPro" id="IPR006128">
    <property type="entry name" value="Lipoprotein_PsaA-like"/>
</dbReference>
<dbReference type="GO" id="GO:0007155">
    <property type="term" value="P:cell adhesion"/>
    <property type="evidence" value="ECO:0007669"/>
    <property type="project" value="InterPro"/>
</dbReference>
<dbReference type="CDD" id="cd01017">
    <property type="entry name" value="AdcA"/>
    <property type="match status" value="1"/>
</dbReference>
<gene>
    <name evidence="8" type="ORF">HMPREF9286_0592</name>
</gene>
<dbReference type="eggNOG" id="COG0803">
    <property type="taxonomic scope" value="Bacteria"/>
</dbReference>
<evidence type="ECO:0000256" key="7">
    <source>
        <dbReference type="SAM" id="SignalP"/>
    </source>
</evidence>
<keyword evidence="5" id="KW-0175">Coiled coil</keyword>
<dbReference type="InterPro" id="IPR050492">
    <property type="entry name" value="Bact_metal-bind_prot9"/>
</dbReference>
<dbReference type="EMBL" id="AENP01000026">
    <property type="protein sequence ID" value="EFR32537.1"/>
    <property type="molecule type" value="Genomic_DNA"/>
</dbReference>